<reference evidence="2 3" key="1">
    <citation type="submission" date="2018-06" db="EMBL/GenBank/DDBJ databases">
        <title>Rhizobium wuzhouense sp. nov., isolated from roots of Oryza officinalis.</title>
        <authorList>
            <person name="Yuan T."/>
        </authorList>
    </citation>
    <scope>NUCLEOTIDE SEQUENCE [LARGE SCALE GENOMIC DNA]</scope>
    <source>
        <strain evidence="2 3">W44</strain>
    </source>
</reference>
<gene>
    <name evidence="2" type="ORF">DMY87_01015</name>
</gene>
<protein>
    <submittedName>
        <fullName evidence="2">Uncharacterized protein</fullName>
    </submittedName>
</protein>
<evidence type="ECO:0000313" key="3">
    <source>
        <dbReference type="Proteomes" id="UP000247536"/>
    </source>
</evidence>
<keyword evidence="1" id="KW-0812">Transmembrane</keyword>
<dbReference type="RefSeq" id="WP_110789436.1">
    <property type="nucleotide sequence ID" value="NZ_QJRY01000001.1"/>
</dbReference>
<evidence type="ECO:0000313" key="2">
    <source>
        <dbReference type="EMBL" id="PYB77003.1"/>
    </source>
</evidence>
<dbReference type="EMBL" id="QJRY01000001">
    <property type="protein sequence ID" value="PYB77003.1"/>
    <property type="molecule type" value="Genomic_DNA"/>
</dbReference>
<dbReference type="Proteomes" id="UP000247536">
    <property type="component" value="Unassembled WGS sequence"/>
</dbReference>
<organism evidence="2 3">
    <name type="scientific">Rhizobium wuzhouense</name>
    <dbReference type="NCBI Taxonomy" id="1986026"/>
    <lineage>
        <taxon>Bacteria</taxon>
        <taxon>Pseudomonadati</taxon>
        <taxon>Pseudomonadota</taxon>
        <taxon>Alphaproteobacteria</taxon>
        <taxon>Hyphomicrobiales</taxon>
        <taxon>Rhizobiaceae</taxon>
        <taxon>Rhizobium/Agrobacterium group</taxon>
        <taxon>Rhizobium</taxon>
    </lineage>
</organism>
<keyword evidence="1" id="KW-1133">Transmembrane helix</keyword>
<accession>A0ABX5NV02</accession>
<sequence length="86" mass="9409">MKSKLQTWSLIVGMVMLGPAMLGLSITMLIIGEIPGRHGVLVRAEDSPAVFYIAVAILIALTMKLTQLTLIAARLLYRSARQQSEQ</sequence>
<comment type="caution">
    <text evidence="2">The sequence shown here is derived from an EMBL/GenBank/DDBJ whole genome shotgun (WGS) entry which is preliminary data.</text>
</comment>
<keyword evidence="3" id="KW-1185">Reference proteome</keyword>
<feature type="transmembrane region" description="Helical" evidence="1">
    <location>
        <begin position="7"/>
        <end position="31"/>
    </location>
</feature>
<evidence type="ECO:0000256" key="1">
    <source>
        <dbReference type="SAM" id="Phobius"/>
    </source>
</evidence>
<keyword evidence="1" id="KW-0472">Membrane</keyword>
<name>A0ABX5NV02_9HYPH</name>
<feature type="transmembrane region" description="Helical" evidence="1">
    <location>
        <begin position="51"/>
        <end position="77"/>
    </location>
</feature>
<proteinExistence type="predicted"/>